<dbReference type="Pfam" id="PF22600">
    <property type="entry name" value="MTPAP-like_central"/>
    <property type="match status" value="1"/>
</dbReference>
<comment type="caution">
    <text evidence="4">The sequence shown here is derived from an EMBL/GenBank/DDBJ whole genome shotgun (WGS) entry which is preliminary data.</text>
</comment>
<dbReference type="Pfam" id="PF03828">
    <property type="entry name" value="PAP_assoc"/>
    <property type="match status" value="1"/>
</dbReference>
<feature type="domain" description="N-acetyltransferase" evidence="3">
    <location>
        <begin position="1"/>
        <end position="142"/>
    </location>
</feature>
<dbReference type="PANTHER" id="PTHR23092">
    <property type="entry name" value="POLY(A) RNA POLYMERASE"/>
    <property type="match status" value="1"/>
</dbReference>
<gene>
    <name evidence="4" type="ORF">WJX72_006173</name>
</gene>
<evidence type="ECO:0000256" key="2">
    <source>
        <dbReference type="ARBA" id="ARBA00022842"/>
    </source>
</evidence>
<dbReference type="InterPro" id="IPR043519">
    <property type="entry name" value="NT_sf"/>
</dbReference>
<evidence type="ECO:0000256" key="1">
    <source>
        <dbReference type="ARBA" id="ARBA00022723"/>
    </source>
</evidence>
<dbReference type="Gene3D" id="3.40.630.30">
    <property type="match status" value="1"/>
</dbReference>
<dbReference type="Pfam" id="PF00583">
    <property type="entry name" value="Acetyltransf_1"/>
    <property type="match status" value="1"/>
</dbReference>
<evidence type="ECO:0000259" key="3">
    <source>
        <dbReference type="PROSITE" id="PS51186"/>
    </source>
</evidence>
<dbReference type="GO" id="GO:0031123">
    <property type="term" value="P:RNA 3'-end processing"/>
    <property type="evidence" value="ECO:0007669"/>
    <property type="project" value="TreeGrafter"/>
</dbReference>
<dbReference type="InterPro" id="IPR002058">
    <property type="entry name" value="PAP_assoc"/>
</dbReference>
<dbReference type="GO" id="GO:0031499">
    <property type="term" value="C:TRAMP complex"/>
    <property type="evidence" value="ECO:0007669"/>
    <property type="project" value="TreeGrafter"/>
</dbReference>
<dbReference type="GO" id="GO:0003729">
    <property type="term" value="F:mRNA binding"/>
    <property type="evidence" value="ECO:0007669"/>
    <property type="project" value="TreeGrafter"/>
</dbReference>
<reference evidence="4 5" key="1">
    <citation type="journal article" date="2024" name="Nat. Commun.">
        <title>Phylogenomics reveals the evolutionary origins of lichenization in chlorophyte algae.</title>
        <authorList>
            <person name="Puginier C."/>
            <person name="Libourel C."/>
            <person name="Otte J."/>
            <person name="Skaloud P."/>
            <person name="Haon M."/>
            <person name="Grisel S."/>
            <person name="Petersen M."/>
            <person name="Berrin J.G."/>
            <person name="Delaux P.M."/>
            <person name="Dal Grande F."/>
            <person name="Keller J."/>
        </authorList>
    </citation>
    <scope>NUCLEOTIDE SEQUENCE [LARGE SCALE GENOMIC DNA]</scope>
    <source>
        <strain evidence="4 5">SAG 2043</strain>
    </source>
</reference>
<evidence type="ECO:0000313" key="4">
    <source>
        <dbReference type="EMBL" id="KAK9829490.1"/>
    </source>
</evidence>
<proteinExistence type="predicted"/>
<keyword evidence="5" id="KW-1185">Reference proteome</keyword>
<dbReference type="GO" id="GO:1990817">
    <property type="term" value="F:poly(A) RNA polymerase activity"/>
    <property type="evidence" value="ECO:0007669"/>
    <property type="project" value="InterPro"/>
</dbReference>
<dbReference type="InterPro" id="IPR000182">
    <property type="entry name" value="GNAT_dom"/>
</dbReference>
<dbReference type="AlphaFoldDB" id="A0AAW1R7H1"/>
<dbReference type="GO" id="GO:0046872">
    <property type="term" value="F:metal ion binding"/>
    <property type="evidence" value="ECO:0007669"/>
    <property type="project" value="UniProtKB-KW"/>
</dbReference>
<name>A0AAW1R7H1_9CHLO</name>
<dbReference type="PANTHER" id="PTHR23092:SF15">
    <property type="entry name" value="INACTIVE NON-CANONICAL POLY(A) RNA POLYMERASE PROTEIN TRF4-2-RELATED"/>
    <property type="match status" value="1"/>
</dbReference>
<evidence type="ECO:0000313" key="5">
    <source>
        <dbReference type="Proteomes" id="UP001489004"/>
    </source>
</evidence>
<dbReference type="SUPFAM" id="SSF81631">
    <property type="entry name" value="PAP/OAS1 substrate-binding domain"/>
    <property type="match status" value="1"/>
</dbReference>
<dbReference type="EMBL" id="JALJOR010000001">
    <property type="protein sequence ID" value="KAK9829490.1"/>
    <property type="molecule type" value="Genomic_DNA"/>
</dbReference>
<dbReference type="Gene3D" id="1.10.1410.10">
    <property type="match status" value="1"/>
</dbReference>
<dbReference type="CDD" id="cd04301">
    <property type="entry name" value="NAT_SF"/>
    <property type="match status" value="1"/>
</dbReference>
<keyword evidence="2" id="KW-0460">Magnesium</keyword>
<sequence length="482" mass="52067">MNRDIALQIVGLEKKIFSKADSWADILLKEVQRQNTVLLYLCSPSDPSRVAAYVIYTASGLAVHVSKVAVDKQHRRQGLASKLVKEAIRTARAERRVLCATLHVDTMNEAAIGLYSSLGFVTDGQLDDYYRADVVAFGSFANGLALHSSDIDVVVLNVMTPQGENGGYSSKQKATVCKHLERIVQRLRRNRGLLDSFIIRGSRIPIIKCITAECVEVDISIGTEAGVVAVATLRSYQEQFTALKPVCLVLKAFLRANGLHEVSHGGLSSFSLANMVIAHLQEERQAGRDDSDQGPMLVGFLRRFGTQFDYFNEAVAVGQGGIVPKYEVPAAATSTKEPGRLCIEDPNTGRDISAGSHNIRAVQAAFAGAADDLEAVLEAPECCPAGLLDVLLPLQQALDRSNPKTKPGPPAALHADDQLRMDHGQEGPLHSGARITQPIRPAVFSHSVAVPMAMRREVQEAMGDNRVAGKDMAGGTRASRRA</sequence>
<dbReference type="InterPro" id="IPR045862">
    <property type="entry name" value="Trf4-like"/>
</dbReference>
<dbReference type="GO" id="GO:0016747">
    <property type="term" value="F:acyltransferase activity, transferring groups other than amino-acyl groups"/>
    <property type="evidence" value="ECO:0007669"/>
    <property type="project" value="InterPro"/>
</dbReference>
<accession>A0AAW1R7H1</accession>
<dbReference type="GO" id="GO:0005730">
    <property type="term" value="C:nucleolus"/>
    <property type="evidence" value="ECO:0007669"/>
    <property type="project" value="TreeGrafter"/>
</dbReference>
<dbReference type="InterPro" id="IPR016181">
    <property type="entry name" value="Acyl_CoA_acyltransferase"/>
</dbReference>
<dbReference type="SUPFAM" id="SSF81301">
    <property type="entry name" value="Nucleotidyltransferase"/>
    <property type="match status" value="1"/>
</dbReference>
<dbReference type="Proteomes" id="UP001489004">
    <property type="component" value="Unassembled WGS sequence"/>
</dbReference>
<dbReference type="Gene3D" id="3.30.460.10">
    <property type="entry name" value="Beta Polymerase, domain 2"/>
    <property type="match status" value="1"/>
</dbReference>
<protein>
    <recommendedName>
        <fullName evidence="3">N-acetyltransferase domain-containing protein</fullName>
    </recommendedName>
</protein>
<dbReference type="PROSITE" id="PS51186">
    <property type="entry name" value="GNAT"/>
    <property type="match status" value="1"/>
</dbReference>
<dbReference type="InterPro" id="IPR054708">
    <property type="entry name" value="MTPAP-like_central"/>
</dbReference>
<dbReference type="CDD" id="cd05402">
    <property type="entry name" value="NT_PAP_TUTase"/>
    <property type="match status" value="1"/>
</dbReference>
<keyword evidence="1" id="KW-0479">Metal-binding</keyword>
<organism evidence="4 5">
    <name type="scientific">[Myrmecia] bisecta</name>
    <dbReference type="NCBI Taxonomy" id="41462"/>
    <lineage>
        <taxon>Eukaryota</taxon>
        <taxon>Viridiplantae</taxon>
        <taxon>Chlorophyta</taxon>
        <taxon>core chlorophytes</taxon>
        <taxon>Trebouxiophyceae</taxon>
        <taxon>Trebouxiales</taxon>
        <taxon>Trebouxiaceae</taxon>
        <taxon>Myrmecia</taxon>
    </lineage>
</organism>
<dbReference type="GO" id="GO:0043634">
    <property type="term" value="P:polyadenylation-dependent ncRNA catabolic process"/>
    <property type="evidence" value="ECO:0007669"/>
    <property type="project" value="TreeGrafter"/>
</dbReference>
<dbReference type="SUPFAM" id="SSF55729">
    <property type="entry name" value="Acyl-CoA N-acyltransferases (Nat)"/>
    <property type="match status" value="1"/>
</dbReference>